<dbReference type="RefSeq" id="XP_008717421.1">
    <property type="nucleotide sequence ID" value="XM_008719199.1"/>
</dbReference>
<dbReference type="AlphaFoldDB" id="W2RXS8"/>
<name>W2RXS8_CYPE1</name>
<protein>
    <submittedName>
        <fullName evidence="2">Uncharacterized protein</fullName>
    </submittedName>
</protein>
<dbReference type="HOGENOM" id="CLU_1038358_0_0_1"/>
<dbReference type="GeneID" id="19972194"/>
<evidence type="ECO:0000313" key="2">
    <source>
        <dbReference type="EMBL" id="ETN40578.1"/>
    </source>
</evidence>
<dbReference type="Proteomes" id="UP000030752">
    <property type="component" value="Unassembled WGS sequence"/>
</dbReference>
<evidence type="ECO:0000313" key="3">
    <source>
        <dbReference type="Proteomes" id="UP000030752"/>
    </source>
</evidence>
<keyword evidence="1" id="KW-0175">Coiled coil</keyword>
<dbReference type="VEuPathDB" id="FungiDB:HMPREF1541_04855"/>
<dbReference type="EMBL" id="KB822720">
    <property type="protein sequence ID" value="ETN40578.1"/>
    <property type="molecule type" value="Genomic_DNA"/>
</dbReference>
<organism evidence="2 3">
    <name type="scientific">Cyphellophora europaea (strain CBS 101466)</name>
    <name type="common">Phialophora europaea</name>
    <dbReference type="NCBI Taxonomy" id="1220924"/>
    <lineage>
        <taxon>Eukaryota</taxon>
        <taxon>Fungi</taxon>
        <taxon>Dikarya</taxon>
        <taxon>Ascomycota</taxon>
        <taxon>Pezizomycotina</taxon>
        <taxon>Eurotiomycetes</taxon>
        <taxon>Chaetothyriomycetidae</taxon>
        <taxon>Chaetothyriales</taxon>
        <taxon>Cyphellophoraceae</taxon>
        <taxon>Cyphellophora</taxon>
    </lineage>
</organism>
<proteinExistence type="predicted"/>
<sequence>MAPDGRHTRGPAHLKRQYPKQIVPAPVAGFRYIDSKAPTKTSICKGLGLDIDAPYTTHRLTAEICEKWVHRFTRGIAAVLPERQDRWEAVRQLCEEFVDDYHWSYLLQPVWAESENHKQWLMASFAKLALSRDQQLAQATTALGEVDRALSADPGQATATSIRETVLLAEVESLKAELRVAAKAAKAINDELEVVSHQYANLQRELMAGGSGSREDLVRMNELLQQGRAEMRKEVDSLREFVDRLQQENEELNRTLQQVSEWEKELAA</sequence>
<evidence type="ECO:0000256" key="1">
    <source>
        <dbReference type="SAM" id="Coils"/>
    </source>
</evidence>
<accession>W2RXS8</accession>
<dbReference type="InParanoid" id="W2RXS8"/>
<keyword evidence="3" id="KW-1185">Reference proteome</keyword>
<reference evidence="2 3" key="1">
    <citation type="submission" date="2013-03" db="EMBL/GenBank/DDBJ databases">
        <title>The Genome Sequence of Phialophora europaea CBS 101466.</title>
        <authorList>
            <consortium name="The Broad Institute Genomics Platform"/>
            <person name="Cuomo C."/>
            <person name="de Hoog S."/>
            <person name="Gorbushina A."/>
            <person name="Walker B."/>
            <person name="Young S.K."/>
            <person name="Zeng Q."/>
            <person name="Gargeya S."/>
            <person name="Fitzgerald M."/>
            <person name="Haas B."/>
            <person name="Abouelleil A."/>
            <person name="Allen A.W."/>
            <person name="Alvarado L."/>
            <person name="Arachchi H.M."/>
            <person name="Berlin A.M."/>
            <person name="Chapman S.B."/>
            <person name="Gainer-Dewar J."/>
            <person name="Goldberg J."/>
            <person name="Griggs A."/>
            <person name="Gujja S."/>
            <person name="Hansen M."/>
            <person name="Howarth C."/>
            <person name="Imamovic A."/>
            <person name="Ireland A."/>
            <person name="Larimer J."/>
            <person name="McCowan C."/>
            <person name="Murphy C."/>
            <person name="Pearson M."/>
            <person name="Poon T.W."/>
            <person name="Priest M."/>
            <person name="Roberts A."/>
            <person name="Saif S."/>
            <person name="Shea T."/>
            <person name="Sisk P."/>
            <person name="Sykes S."/>
            <person name="Wortman J."/>
            <person name="Nusbaum C."/>
            <person name="Birren B."/>
        </authorList>
    </citation>
    <scope>NUCLEOTIDE SEQUENCE [LARGE SCALE GENOMIC DNA]</scope>
    <source>
        <strain evidence="2 3">CBS 101466</strain>
    </source>
</reference>
<gene>
    <name evidence="2" type="ORF">HMPREF1541_04855</name>
</gene>
<feature type="coiled-coil region" evidence="1">
    <location>
        <begin position="171"/>
        <end position="265"/>
    </location>
</feature>